<dbReference type="Gene3D" id="3.40.50.12780">
    <property type="entry name" value="N-terminal domain of ligase-like"/>
    <property type="match status" value="1"/>
</dbReference>
<dbReference type="EMBL" id="SPIA01000001">
    <property type="protein sequence ID" value="TFH68863.1"/>
    <property type="molecule type" value="Genomic_DNA"/>
</dbReference>
<keyword evidence="2" id="KW-0067">ATP-binding</keyword>
<dbReference type="OrthoDB" id="9803968at2"/>
<evidence type="ECO:0000259" key="3">
    <source>
        <dbReference type="Pfam" id="PF00501"/>
    </source>
</evidence>
<accession>A0A4Y8UNJ2</accession>
<dbReference type="InterPro" id="IPR042099">
    <property type="entry name" value="ANL_N_sf"/>
</dbReference>
<dbReference type="InterPro" id="IPR020845">
    <property type="entry name" value="AMP-binding_CS"/>
</dbReference>
<dbReference type="PROSITE" id="PS00455">
    <property type="entry name" value="AMP_BINDING"/>
    <property type="match status" value="1"/>
</dbReference>
<evidence type="ECO:0000256" key="2">
    <source>
        <dbReference type="ARBA" id="ARBA00022840"/>
    </source>
</evidence>
<gene>
    <name evidence="4" type="ORF">E3W66_02615</name>
</gene>
<dbReference type="Proteomes" id="UP000298133">
    <property type="component" value="Unassembled WGS sequence"/>
</dbReference>
<protein>
    <submittedName>
        <fullName evidence="4">AMP-binding protein</fullName>
    </submittedName>
</protein>
<evidence type="ECO:0000256" key="1">
    <source>
        <dbReference type="ARBA" id="ARBA00022741"/>
    </source>
</evidence>
<evidence type="ECO:0000313" key="4">
    <source>
        <dbReference type="EMBL" id="TFH68863.1"/>
    </source>
</evidence>
<dbReference type="AlphaFoldDB" id="A0A4Y8UNJ2"/>
<dbReference type="PANTHER" id="PTHR43272">
    <property type="entry name" value="LONG-CHAIN-FATTY-ACID--COA LIGASE"/>
    <property type="match status" value="1"/>
</dbReference>
<dbReference type="Pfam" id="PF23562">
    <property type="entry name" value="AMP-binding_C_3"/>
    <property type="match status" value="1"/>
</dbReference>
<dbReference type="InterPro" id="IPR000873">
    <property type="entry name" value="AMP-dep_synth/lig_dom"/>
</dbReference>
<feature type="domain" description="AMP-dependent synthetase/ligase" evidence="3">
    <location>
        <begin position="17"/>
        <end position="382"/>
    </location>
</feature>
<dbReference type="SUPFAM" id="SSF56801">
    <property type="entry name" value="Acetyl-CoA synthetase-like"/>
    <property type="match status" value="1"/>
</dbReference>
<name>A0A4Y8UNJ2_9GAMM</name>
<dbReference type="GO" id="GO:0004467">
    <property type="term" value="F:long-chain fatty acid-CoA ligase activity"/>
    <property type="evidence" value="ECO:0007669"/>
    <property type="project" value="TreeGrafter"/>
</dbReference>
<comment type="caution">
    <text evidence="4">The sequence shown here is derived from an EMBL/GenBank/DDBJ whole genome shotgun (WGS) entry which is preliminary data.</text>
</comment>
<dbReference type="GO" id="GO:0005524">
    <property type="term" value="F:ATP binding"/>
    <property type="evidence" value="ECO:0007669"/>
    <property type="project" value="UniProtKB-KW"/>
</dbReference>
<sequence length="543" mass="60183">MTRDVKTPLEMFYHWEQTIPERTFLRQAIAGGWEELTWADTADQVRRLANYLRSKGLPAGSRIGLWSANSKDWVISDLAIMLAGHVSVPLYPGQDHDSARYVLEHSDCQVILCGFFDQHAHADLAIPENLERVGLHGCVIPTDTTLAEIISSCEPYAESPLPALDDLFTIIYTSGTTGRPKGVMHTHRTPGHVVPEQSQALTTADEGARLFSFLPLAHAAERILIGMGCIYTGNQVSFSAGQETFAAEIREVQPTFFFAVPRLWIKFKEAIDAKIPPAVQATLDDSKKQEIATLLGLGAAKCIITGSAPCPRDVQQWFFDMNIILRDGYGMTENFIHGCAWLHSDTPILGSVGKPMTHGVDVRVSEAGEIQFRSKGLMTGYYLNQEKTDEVLVDGWYCTGDSGRFDEDDNLYVTGRISEVFKTTKGKFIVPAKIEGLFARSPLLAQFCLFGHGRNQPLLMTTLSELGREQSSAEVSEQLTALLAEINADLAGHERIEQIFITPEWTIDNNLLTPTLKIKRHQIEQQFQAGVDAALGRETVTFL</sequence>
<keyword evidence="5" id="KW-1185">Reference proteome</keyword>
<reference evidence="4 5" key="1">
    <citation type="submission" date="2019-03" db="EMBL/GenBank/DDBJ databases">
        <title>Draft genome of Gammaproteobacteria bacterium LSUCC0057, a member of the SAR92 clade.</title>
        <authorList>
            <person name="Lanclos V.C."/>
            <person name="Doiron C."/>
            <person name="Henson M.W."/>
            <person name="Thrash J.C."/>
        </authorList>
    </citation>
    <scope>NUCLEOTIDE SEQUENCE [LARGE SCALE GENOMIC DNA]</scope>
    <source>
        <strain evidence="4 5">LSUCC0057</strain>
    </source>
</reference>
<proteinExistence type="predicted"/>
<keyword evidence="1" id="KW-0547">Nucleotide-binding</keyword>
<dbReference type="Pfam" id="PF00501">
    <property type="entry name" value="AMP-binding"/>
    <property type="match status" value="1"/>
</dbReference>
<evidence type="ECO:0000313" key="5">
    <source>
        <dbReference type="Proteomes" id="UP000298133"/>
    </source>
</evidence>
<organism evidence="4 5">
    <name type="scientific">Gammaproteobacteria bacterium LSUCC0057</name>
    <dbReference type="NCBI Taxonomy" id="2559237"/>
    <lineage>
        <taxon>Bacteria</taxon>
        <taxon>Pseudomonadati</taxon>
        <taxon>Pseudomonadota</taxon>
        <taxon>Gammaproteobacteria</taxon>
        <taxon>Cellvibrionales</taxon>
        <taxon>Porticoccaceae</taxon>
        <taxon>SAR92 clade</taxon>
    </lineage>
</organism>
<dbReference type="PANTHER" id="PTHR43272:SF33">
    <property type="entry name" value="AMP-BINDING DOMAIN-CONTAINING PROTEIN-RELATED"/>
    <property type="match status" value="1"/>
</dbReference>
<dbReference type="GO" id="GO:0016020">
    <property type="term" value="C:membrane"/>
    <property type="evidence" value="ECO:0007669"/>
    <property type="project" value="TreeGrafter"/>
</dbReference>